<keyword evidence="1" id="KW-0812">Transmembrane</keyword>
<evidence type="ECO:0000313" key="2">
    <source>
        <dbReference type="EMBL" id="KAJ4836112.1"/>
    </source>
</evidence>
<reference evidence="2" key="1">
    <citation type="submission" date="2022-02" db="EMBL/GenBank/DDBJ databases">
        <authorList>
            <person name="Henning P.M."/>
            <person name="McCubbin A.G."/>
            <person name="Shore J.S."/>
        </authorList>
    </citation>
    <scope>NUCLEOTIDE SEQUENCE</scope>
    <source>
        <strain evidence="2">F60SS</strain>
        <tissue evidence="2">Leaves</tissue>
    </source>
</reference>
<gene>
    <name evidence="2" type="ORF">Tsubulata_004216</name>
</gene>
<dbReference type="Proteomes" id="UP001141552">
    <property type="component" value="Unassembled WGS sequence"/>
</dbReference>
<proteinExistence type="predicted"/>
<keyword evidence="1" id="KW-0472">Membrane</keyword>
<reference evidence="2" key="2">
    <citation type="journal article" date="2023" name="Plants (Basel)">
        <title>Annotation of the Turnera subulata (Passifloraceae) Draft Genome Reveals the S-Locus Evolved after the Divergence of Turneroideae from Passifloroideae in a Stepwise Manner.</title>
        <authorList>
            <person name="Henning P.M."/>
            <person name="Roalson E.H."/>
            <person name="Mir W."/>
            <person name="McCubbin A.G."/>
            <person name="Shore J.S."/>
        </authorList>
    </citation>
    <scope>NUCLEOTIDE SEQUENCE</scope>
    <source>
        <strain evidence="2">F60SS</strain>
    </source>
</reference>
<keyword evidence="3" id="KW-1185">Reference proteome</keyword>
<protein>
    <submittedName>
        <fullName evidence="2">Uncharacterized protein</fullName>
    </submittedName>
</protein>
<name>A0A9Q0FR88_9ROSI</name>
<dbReference type="EMBL" id="JAKUCV010004227">
    <property type="protein sequence ID" value="KAJ4836112.1"/>
    <property type="molecule type" value="Genomic_DNA"/>
</dbReference>
<evidence type="ECO:0000256" key="1">
    <source>
        <dbReference type="SAM" id="Phobius"/>
    </source>
</evidence>
<organism evidence="2 3">
    <name type="scientific">Turnera subulata</name>
    <dbReference type="NCBI Taxonomy" id="218843"/>
    <lineage>
        <taxon>Eukaryota</taxon>
        <taxon>Viridiplantae</taxon>
        <taxon>Streptophyta</taxon>
        <taxon>Embryophyta</taxon>
        <taxon>Tracheophyta</taxon>
        <taxon>Spermatophyta</taxon>
        <taxon>Magnoliopsida</taxon>
        <taxon>eudicotyledons</taxon>
        <taxon>Gunneridae</taxon>
        <taxon>Pentapetalae</taxon>
        <taxon>rosids</taxon>
        <taxon>fabids</taxon>
        <taxon>Malpighiales</taxon>
        <taxon>Passifloraceae</taxon>
        <taxon>Turnera</taxon>
    </lineage>
</organism>
<accession>A0A9Q0FR88</accession>
<evidence type="ECO:0000313" key="3">
    <source>
        <dbReference type="Proteomes" id="UP001141552"/>
    </source>
</evidence>
<sequence>MYPLRPLPPLADPPDKPPQQLTDVVIDVDLDVTEDSDSLHVICMNCGRYGHKAVTFQFDASEVPLILAERVESENAMEMQPELLDVLVVPRVSPSVFARKTSAFGVWMVVSRMRSALKLRAIFDHNRSPSPNNGPGNRYALLQQDDGILTHPFHLLPLLSPHWGTLLLRALASLSVVFPFGFTVYFYGGSNQSCSHPRPRPIMKSLDPGDSGDQDTVMAIGDEALAPQCFIGHGSVSPMLDHGIPPFFHFFIMKLVLWNCRGASG</sequence>
<comment type="caution">
    <text evidence="2">The sequence shown here is derived from an EMBL/GenBank/DDBJ whole genome shotgun (WGS) entry which is preliminary data.</text>
</comment>
<dbReference type="AlphaFoldDB" id="A0A9Q0FR88"/>
<feature type="transmembrane region" description="Helical" evidence="1">
    <location>
        <begin position="166"/>
        <end position="188"/>
    </location>
</feature>
<keyword evidence="1" id="KW-1133">Transmembrane helix</keyword>